<accession>A0A915PKY7</accession>
<sequence length="43" mass="4730">MKRSESGGVGGAKQVEQEWRVKQGEGDVAQGKEDVEKLEWVGQ</sequence>
<keyword evidence="2" id="KW-1185">Reference proteome</keyword>
<reference evidence="3" key="1">
    <citation type="submission" date="2022-11" db="UniProtKB">
        <authorList>
            <consortium name="WormBaseParasite"/>
        </authorList>
    </citation>
    <scope>IDENTIFICATION</scope>
</reference>
<evidence type="ECO:0000313" key="2">
    <source>
        <dbReference type="Proteomes" id="UP000887581"/>
    </source>
</evidence>
<organism evidence="2 3">
    <name type="scientific">Setaria digitata</name>
    <dbReference type="NCBI Taxonomy" id="48799"/>
    <lineage>
        <taxon>Eukaryota</taxon>
        <taxon>Metazoa</taxon>
        <taxon>Ecdysozoa</taxon>
        <taxon>Nematoda</taxon>
        <taxon>Chromadorea</taxon>
        <taxon>Rhabditida</taxon>
        <taxon>Spirurina</taxon>
        <taxon>Spiruromorpha</taxon>
        <taxon>Filarioidea</taxon>
        <taxon>Setariidae</taxon>
        <taxon>Setaria</taxon>
    </lineage>
</organism>
<dbReference type="AlphaFoldDB" id="A0A915PKY7"/>
<feature type="compositionally biased region" description="Basic and acidic residues" evidence="1">
    <location>
        <begin position="15"/>
        <end position="43"/>
    </location>
</feature>
<proteinExistence type="predicted"/>
<feature type="region of interest" description="Disordered" evidence="1">
    <location>
        <begin position="1"/>
        <end position="43"/>
    </location>
</feature>
<evidence type="ECO:0000256" key="1">
    <source>
        <dbReference type="SAM" id="MobiDB-lite"/>
    </source>
</evidence>
<evidence type="ECO:0000313" key="3">
    <source>
        <dbReference type="WBParaSite" id="sdigi.contig157.g5390.t1"/>
    </source>
</evidence>
<dbReference type="Proteomes" id="UP000887581">
    <property type="component" value="Unplaced"/>
</dbReference>
<name>A0A915PKY7_9BILA</name>
<protein>
    <submittedName>
        <fullName evidence="3">Uncharacterized protein</fullName>
    </submittedName>
</protein>
<dbReference type="WBParaSite" id="sdigi.contig157.g5390.t1">
    <property type="protein sequence ID" value="sdigi.contig157.g5390.t1"/>
    <property type="gene ID" value="sdigi.contig157.g5390"/>
</dbReference>